<gene>
    <name evidence="2" type="ORF">A1Q1_00085</name>
</gene>
<evidence type="ECO:0000313" key="2">
    <source>
        <dbReference type="EMBL" id="EJT53078.1"/>
    </source>
</evidence>
<dbReference type="VEuPathDB" id="FungiDB:A1Q1_00085"/>
<sequence>MSRRSPNALSFAQPVLDSGTIGTRTGGAQSFSRLPHLLRYAQLPERRSPADGAARPFLGGMTQHSNHLRMKPSSVLRSNASYPAAGAKVTDLSDAWPHDTSSWRLQGPIFSLQILKVAADAQPELRPPLQLDGHRLQLMRSNSPQRMLHLPELEGLEAHAQSVVRPSYEVFDVELNSQPATSDLPCCSSGSYSTDSAAADTAVSSEPSSATASVHLADTPVSICGVSCLNLGEPSPARARLSSADNQRAPTGSVHDPSVRRSCSTEALAELPVVESSTLVSQQQLGIAHQQADSSTCDRADTPSLRAVGRQLVVRDSQLTPSTLPNSSGLRCDSNFACRFAKRALCIGETLPVDAQPVSDTWWPISRDWSVQLQAAVLQADPQMLPGVLHIGIRHLCLSVTRHLPVVP</sequence>
<dbReference type="GeneID" id="25983599"/>
<dbReference type="RefSeq" id="XP_014184401.1">
    <property type="nucleotide sequence ID" value="XM_014328926.1"/>
</dbReference>
<organism evidence="2 3">
    <name type="scientific">Trichosporon asahii var. asahii (strain ATCC 90039 / CBS 2479 / JCM 2466 / KCTC 7840 / NBRC 103889/ NCYC 2677 / UAMH 7654)</name>
    <name type="common">Yeast</name>
    <dbReference type="NCBI Taxonomy" id="1186058"/>
    <lineage>
        <taxon>Eukaryota</taxon>
        <taxon>Fungi</taxon>
        <taxon>Dikarya</taxon>
        <taxon>Basidiomycota</taxon>
        <taxon>Agaricomycotina</taxon>
        <taxon>Tremellomycetes</taxon>
        <taxon>Trichosporonales</taxon>
        <taxon>Trichosporonaceae</taxon>
        <taxon>Trichosporon</taxon>
    </lineage>
</organism>
<dbReference type="AlphaFoldDB" id="J8QH96"/>
<name>J8QH96_TRIAS</name>
<evidence type="ECO:0000313" key="3">
    <source>
        <dbReference type="Proteomes" id="UP000002748"/>
    </source>
</evidence>
<dbReference type="EMBL" id="ALBS01000009">
    <property type="protein sequence ID" value="EJT53078.1"/>
    <property type="molecule type" value="Genomic_DNA"/>
</dbReference>
<accession>J8QH96</accession>
<proteinExistence type="predicted"/>
<dbReference type="Proteomes" id="UP000002748">
    <property type="component" value="Unassembled WGS sequence"/>
</dbReference>
<feature type="region of interest" description="Disordered" evidence="1">
    <location>
        <begin position="235"/>
        <end position="260"/>
    </location>
</feature>
<dbReference type="KEGG" id="tasa:A1Q1_00085"/>
<dbReference type="HOGENOM" id="CLU_674711_0_0_1"/>
<comment type="caution">
    <text evidence="2">The sequence shown here is derived from an EMBL/GenBank/DDBJ whole genome shotgun (WGS) entry which is preliminary data.</text>
</comment>
<evidence type="ECO:0000256" key="1">
    <source>
        <dbReference type="SAM" id="MobiDB-lite"/>
    </source>
</evidence>
<protein>
    <submittedName>
        <fullName evidence="2">Uncharacterized protein</fullName>
    </submittedName>
</protein>
<reference evidence="2 3" key="1">
    <citation type="journal article" date="2012" name="Eukaryot. Cell">
        <title>Draft genome sequence of CBS 2479, the standard type strain of Trichosporon asahii.</title>
        <authorList>
            <person name="Yang R.Y."/>
            <person name="Li H.T."/>
            <person name="Zhu H."/>
            <person name="Zhou G.P."/>
            <person name="Wang M."/>
            <person name="Wang L."/>
        </authorList>
    </citation>
    <scope>NUCLEOTIDE SEQUENCE [LARGE SCALE GENOMIC DNA]</scope>
    <source>
        <strain evidence="3">ATCC 90039 / CBS 2479 / JCM 2466 / KCTC 7840 / NCYC 2677 / UAMH 7654</strain>
    </source>
</reference>